<name>A0A0F9LJY4_9ZZZZ</name>
<reference evidence="1" key="1">
    <citation type="journal article" date="2015" name="Nature">
        <title>Complex archaea that bridge the gap between prokaryotes and eukaryotes.</title>
        <authorList>
            <person name="Spang A."/>
            <person name="Saw J.H."/>
            <person name="Jorgensen S.L."/>
            <person name="Zaremba-Niedzwiedzka K."/>
            <person name="Martijn J."/>
            <person name="Lind A.E."/>
            <person name="van Eijk R."/>
            <person name="Schleper C."/>
            <person name="Guy L."/>
            <person name="Ettema T.J."/>
        </authorList>
    </citation>
    <scope>NUCLEOTIDE SEQUENCE</scope>
</reference>
<dbReference type="EMBL" id="LAZR01010882">
    <property type="protein sequence ID" value="KKM64540.1"/>
    <property type="molecule type" value="Genomic_DNA"/>
</dbReference>
<dbReference type="AlphaFoldDB" id="A0A0F9LJY4"/>
<proteinExistence type="predicted"/>
<evidence type="ECO:0000313" key="1">
    <source>
        <dbReference type="EMBL" id="KKM64540.1"/>
    </source>
</evidence>
<sequence length="94" mass="10930">MTKFGISACKAPPMLRAWLATRPEHVMIRNPLMKSELGQILDDLLNLEEGLTKWEITFIDSLDHQRDAAHSHGRSWWLTVEQEEKLKAIAFERM</sequence>
<organism evidence="1">
    <name type="scientific">marine sediment metagenome</name>
    <dbReference type="NCBI Taxonomy" id="412755"/>
    <lineage>
        <taxon>unclassified sequences</taxon>
        <taxon>metagenomes</taxon>
        <taxon>ecological metagenomes</taxon>
    </lineage>
</organism>
<protein>
    <submittedName>
        <fullName evidence="1">Uncharacterized protein</fullName>
    </submittedName>
</protein>
<gene>
    <name evidence="1" type="ORF">LCGC14_1500400</name>
</gene>
<comment type="caution">
    <text evidence="1">The sequence shown here is derived from an EMBL/GenBank/DDBJ whole genome shotgun (WGS) entry which is preliminary data.</text>
</comment>
<accession>A0A0F9LJY4</accession>